<evidence type="ECO:0000256" key="2">
    <source>
        <dbReference type="ARBA" id="ARBA00022679"/>
    </source>
</evidence>
<comment type="catalytic activity">
    <reaction evidence="7 8">
        <text>CMP + ATP = CDP + ADP</text>
        <dbReference type="Rhea" id="RHEA:11600"/>
        <dbReference type="ChEBI" id="CHEBI:30616"/>
        <dbReference type="ChEBI" id="CHEBI:58069"/>
        <dbReference type="ChEBI" id="CHEBI:60377"/>
        <dbReference type="ChEBI" id="CHEBI:456216"/>
        <dbReference type="EC" id="2.7.4.25"/>
    </reaction>
</comment>
<feature type="binding site" evidence="8">
    <location>
        <begin position="12"/>
        <end position="20"/>
    </location>
    <ligand>
        <name>ATP</name>
        <dbReference type="ChEBI" id="CHEBI:30616"/>
    </ligand>
</feature>
<keyword evidence="4 8" id="KW-0418">Kinase</keyword>
<name>A0A557RJQ1_9GAMM</name>
<evidence type="ECO:0000313" key="11">
    <source>
        <dbReference type="EMBL" id="TVO65394.1"/>
    </source>
</evidence>
<protein>
    <recommendedName>
        <fullName evidence="8">Cytidylate kinase</fullName>
        <shortName evidence="8">CK</shortName>
        <ecNumber evidence="8">2.7.4.25</ecNumber>
    </recommendedName>
    <alternativeName>
        <fullName evidence="8">Cytidine monophosphate kinase</fullName>
        <shortName evidence="8">CMP kinase</shortName>
    </alternativeName>
</protein>
<dbReference type="GO" id="GO:0036431">
    <property type="term" value="F:dCMP kinase activity"/>
    <property type="evidence" value="ECO:0007669"/>
    <property type="project" value="InterPro"/>
</dbReference>
<evidence type="ECO:0000256" key="1">
    <source>
        <dbReference type="ARBA" id="ARBA00009427"/>
    </source>
</evidence>
<evidence type="ECO:0000256" key="5">
    <source>
        <dbReference type="ARBA" id="ARBA00022840"/>
    </source>
</evidence>
<evidence type="ECO:0000256" key="7">
    <source>
        <dbReference type="ARBA" id="ARBA00048478"/>
    </source>
</evidence>
<dbReference type="GO" id="GO:0036430">
    <property type="term" value="F:CMP kinase activity"/>
    <property type="evidence" value="ECO:0007669"/>
    <property type="project" value="RHEA"/>
</dbReference>
<dbReference type="HAMAP" id="MF_00238">
    <property type="entry name" value="Cytidyl_kinase_type1"/>
    <property type="match status" value="1"/>
</dbReference>
<comment type="subcellular location">
    <subcellularLocation>
        <location evidence="8">Cytoplasm</location>
    </subcellularLocation>
</comment>
<proteinExistence type="inferred from homology"/>
<dbReference type="EMBL" id="VMKP01000002">
    <property type="protein sequence ID" value="TVO65394.1"/>
    <property type="molecule type" value="Genomic_DNA"/>
</dbReference>
<gene>
    <name evidence="8" type="primary">cmk</name>
    <name evidence="11" type="ORF">FPL11_04750</name>
</gene>
<evidence type="ECO:0000256" key="9">
    <source>
        <dbReference type="SAM" id="MobiDB-lite"/>
    </source>
</evidence>
<comment type="catalytic activity">
    <reaction evidence="6 8">
        <text>dCMP + ATP = dCDP + ADP</text>
        <dbReference type="Rhea" id="RHEA:25094"/>
        <dbReference type="ChEBI" id="CHEBI:30616"/>
        <dbReference type="ChEBI" id="CHEBI:57566"/>
        <dbReference type="ChEBI" id="CHEBI:58593"/>
        <dbReference type="ChEBI" id="CHEBI:456216"/>
        <dbReference type="EC" id="2.7.4.25"/>
    </reaction>
</comment>
<keyword evidence="3 8" id="KW-0547">Nucleotide-binding</keyword>
<dbReference type="RefSeq" id="WP_144347644.1">
    <property type="nucleotide sequence ID" value="NZ_VMKP01000002.1"/>
</dbReference>
<dbReference type="EC" id="2.7.4.25" evidence="8"/>
<dbReference type="Pfam" id="PF02224">
    <property type="entry name" value="Cytidylate_kin"/>
    <property type="match status" value="1"/>
</dbReference>
<sequence length="226" mass="24178">MTEHSAVITIDGPGGAGKGTIARALAQRLGFHLLDSGAIYRLLALASLRDGIAPDDLAGLTRRAEQLDIDFRTDGEHAGEAILDGQPVANAIRDEACGERASVLAALPPVREALKARQRAFRQPPGLVADGRDMGTVIFPDAPVKIFLTASAEERARRRHKQLMEQGVTASLDDLLTELKARDARDSQRQTAPLRPAEDAVTVDTTGASIDTVVQTVMEQARACLQ</sequence>
<dbReference type="GO" id="GO:0015949">
    <property type="term" value="P:nucleobase-containing small molecule interconversion"/>
    <property type="evidence" value="ECO:0007669"/>
    <property type="project" value="TreeGrafter"/>
</dbReference>
<dbReference type="GO" id="GO:0005829">
    <property type="term" value="C:cytosol"/>
    <property type="evidence" value="ECO:0007669"/>
    <property type="project" value="TreeGrafter"/>
</dbReference>
<dbReference type="NCBIfam" id="TIGR00017">
    <property type="entry name" value="cmk"/>
    <property type="match status" value="1"/>
</dbReference>
<evidence type="ECO:0000256" key="4">
    <source>
        <dbReference type="ARBA" id="ARBA00022777"/>
    </source>
</evidence>
<keyword evidence="8" id="KW-0963">Cytoplasm</keyword>
<dbReference type="InterPro" id="IPR011994">
    <property type="entry name" value="Cytidylate_kinase_dom"/>
</dbReference>
<dbReference type="GO" id="GO:0005524">
    <property type="term" value="F:ATP binding"/>
    <property type="evidence" value="ECO:0007669"/>
    <property type="project" value="UniProtKB-UniRule"/>
</dbReference>
<comment type="similarity">
    <text evidence="1 8">Belongs to the cytidylate kinase family. Type 1 subfamily.</text>
</comment>
<keyword evidence="2 8" id="KW-0808">Transferase</keyword>
<dbReference type="Gene3D" id="3.40.50.300">
    <property type="entry name" value="P-loop containing nucleotide triphosphate hydrolases"/>
    <property type="match status" value="1"/>
</dbReference>
<feature type="region of interest" description="Disordered" evidence="9">
    <location>
        <begin position="182"/>
        <end position="203"/>
    </location>
</feature>
<evidence type="ECO:0000313" key="12">
    <source>
        <dbReference type="Proteomes" id="UP000316688"/>
    </source>
</evidence>
<dbReference type="CDD" id="cd02020">
    <property type="entry name" value="CMPK"/>
    <property type="match status" value="1"/>
</dbReference>
<feature type="domain" description="Cytidylate kinase" evidence="10">
    <location>
        <begin position="8"/>
        <end position="222"/>
    </location>
</feature>
<dbReference type="PANTHER" id="PTHR21299">
    <property type="entry name" value="CYTIDYLATE KINASE/PANTOATE-BETA-ALANINE LIGASE"/>
    <property type="match status" value="1"/>
</dbReference>
<evidence type="ECO:0000256" key="3">
    <source>
        <dbReference type="ARBA" id="ARBA00022741"/>
    </source>
</evidence>
<keyword evidence="12" id="KW-1185">Reference proteome</keyword>
<comment type="caution">
    <text evidence="11">The sequence shown here is derived from an EMBL/GenBank/DDBJ whole genome shotgun (WGS) entry which is preliminary data.</text>
</comment>
<dbReference type="GO" id="GO:0006220">
    <property type="term" value="P:pyrimidine nucleotide metabolic process"/>
    <property type="evidence" value="ECO:0007669"/>
    <property type="project" value="UniProtKB-UniRule"/>
</dbReference>
<dbReference type="SUPFAM" id="SSF52540">
    <property type="entry name" value="P-loop containing nucleoside triphosphate hydrolases"/>
    <property type="match status" value="1"/>
</dbReference>
<organism evidence="11 12">
    <name type="scientific">Spiribacter aquaticus</name>
    <dbReference type="NCBI Taxonomy" id="1935996"/>
    <lineage>
        <taxon>Bacteria</taxon>
        <taxon>Pseudomonadati</taxon>
        <taxon>Pseudomonadota</taxon>
        <taxon>Gammaproteobacteria</taxon>
        <taxon>Chromatiales</taxon>
        <taxon>Ectothiorhodospiraceae</taxon>
        <taxon>Spiribacter</taxon>
    </lineage>
</organism>
<accession>A0A557RJQ1</accession>
<dbReference type="PANTHER" id="PTHR21299:SF2">
    <property type="entry name" value="CYTIDYLATE KINASE"/>
    <property type="match status" value="1"/>
</dbReference>
<dbReference type="Proteomes" id="UP000316688">
    <property type="component" value="Unassembled WGS sequence"/>
</dbReference>
<dbReference type="InterPro" id="IPR003136">
    <property type="entry name" value="Cytidylate_kin"/>
</dbReference>
<dbReference type="InterPro" id="IPR027417">
    <property type="entry name" value="P-loop_NTPase"/>
</dbReference>
<dbReference type="AlphaFoldDB" id="A0A557RJQ1"/>
<keyword evidence="5 8" id="KW-0067">ATP-binding</keyword>
<evidence type="ECO:0000259" key="10">
    <source>
        <dbReference type="Pfam" id="PF02224"/>
    </source>
</evidence>
<evidence type="ECO:0000256" key="6">
    <source>
        <dbReference type="ARBA" id="ARBA00047615"/>
    </source>
</evidence>
<evidence type="ECO:0000256" key="8">
    <source>
        <dbReference type="HAMAP-Rule" id="MF_00238"/>
    </source>
</evidence>
<reference evidence="11 12" key="1">
    <citation type="submission" date="2019-07" db="EMBL/GenBank/DDBJ databases">
        <title>Reclasification of Spiribacter aquaticus.</title>
        <authorList>
            <person name="Leon M.J."/>
            <person name="Sanchez-Porro C."/>
            <person name="Ventosa A."/>
        </authorList>
    </citation>
    <scope>NUCLEOTIDE SEQUENCE [LARGE SCALE GENOMIC DNA]</scope>
    <source>
        <strain evidence="11 12">SP30</strain>
    </source>
</reference>